<dbReference type="InterPro" id="IPR029063">
    <property type="entry name" value="SAM-dependent_MTases_sf"/>
</dbReference>
<feature type="non-terminal residue" evidence="1">
    <location>
        <position position="1"/>
    </location>
</feature>
<evidence type="ECO:0000313" key="1">
    <source>
        <dbReference type="EMBL" id="GAG92580.1"/>
    </source>
</evidence>
<name>X1BC29_9ZZZZ</name>
<dbReference type="EMBL" id="BART01026080">
    <property type="protein sequence ID" value="GAG92580.1"/>
    <property type="molecule type" value="Genomic_DNA"/>
</dbReference>
<dbReference type="SUPFAM" id="SSF53335">
    <property type="entry name" value="S-adenosyl-L-methionine-dependent methyltransferases"/>
    <property type="match status" value="1"/>
</dbReference>
<sequence length="146" mass="17623">INQNVIIGGLGLGLLPSLLSLRSDIKNIVVIELQQEIIDMVKPYLNPKIEIICDDFFEFIKRYGKDKSLLERFFPPKIWKGRKYPADVDVIIADIWSRYEMNKEIERLFKKSVYLLNEYFPYSKHLFWDFEDYYDYETIKRHNELF</sequence>
<accession>X1BC29</accession>
<evidence type="ECO:0008006" key="2">
    <source>
        <dbReference type="Google" id="ProtNLM"/>
    </source>
</evidence>
<dbReference type="AlphaFoldDB" id="X1BC29"/>
<protein>
    <recommendedName>
        <fullName evidence="2">PABS domain-containing protein</fullName>
    </recommendedName>
</protein>
<gene>
    <name evidence="1" type="ORF">S01H4_46625</name>
</gene>
<organism evidence="1">
    <name type="scientific">marine sediment metagenome</name>
    <dbReference type="NCBI Taxonomy" id="412755"/>
    <lineage>
        <taxon>unclassified sequences</taxon>
        <taxon>metagenomes</taxon>
        <taxon>ecological metagenomes</taxon>
    </lineage>
</organism>
<comment type="caution">
    <text evidence="1">The sequence shown here is derived from an EMBL/GenBank/DDBJ whole genome shotgun (WGS) entry which is preliminary data.</text>
</comment>
<dbReference type="Gene3D" id="3.40.50.150">
    <property type="entry name" value="Vaccinia Virus protein VP39"/>
    <property type="match status" value="1"/>
</dbReference>
<reference evidence="1" key="1">
    <citation type="journal article" date="2014" name="Front. Microbiol.">
        <title>High frequency of phylogenetically diverse reductive dehalogenase-homologous genes in deep subseafloor sedimentary metagenomes.</title>
        <authorList>
            <person name="Kawai M."/>
            <person name="Futagami T."/>
            <person name="Toyoda A."/>
            <person name="Takaki Y."/>
            <person name="Nishi S."/>
            <person name="Hori S."/>
            <person name="Arai W."/>
            <person name="Tsubouchi T."/>
            <person name="Morono Y."/>
            <person name="Uchiyama I."/>
            <person name="Ito T."/>
            <person name="Fujiyama A."/>
            <person name="Inagaki F."/>
            <person name="Takami H."/>
        </authorList>
    </citation>
    <scope>NUCLEOTIDE SEQUENCE</scope>
    <source>
        <strain evidence="1">Expedition CK06-06</strain>
    </source>
</reference>
<proteinExistence type="predicted"/>